<evidence type="ECO:0000313" key="4">
    <source>
        <dbReference type="EMBL" id="NER27040.1"/>
    </source>
</evidence>
<gene>
    <name evidence="4" type="ORF">F6J89_05245</name>
</gene>
<feature type="domain" description="Lumazine-binding" evidence="3">
    <location>
        <begin position="124"/>
        <end position="221"/>
    </location>
</feature>
<feature type="domain" description="Lumazine-binding" evidence="3">
    <location>
        <begin position="27"/>
        <end position="123"/>
    </location>
</feature>
<reference evidence="4" key="1">
    <citation type="submission" date="2019-11" db="EMBL/GenBank/DDBJ databases">
        <title>Genomic insights into an expanded diversity of filamentous marine cyanobacteria reveals the extraordinary biosynthetic potential of Moorea and Okeania.</title>
        <authorList>
            <person name="Ferreira Leao T."/>
            <person name="Wang M."/>
            <person name="Moss N."/>
            <person name="Da Silva R."/>
            <person name="Sanders J."/>
            <person name="Nurk S."/>
            <person name="Gurevich A."/>
            <person name="Humphrey G."/>
            <person name="Reher R."/>
            <person name="Zhu Q."/>
            <person name="Belda-Ferre P."/>
            <person name="Glukhov E."/>
            <person name="Rex R."/>
            <person name="Dorrestein P.C."/>
            <person name="Knight R."/>
            <person name="Pevzner P."/>
            <person name="Gerwick W.H."/>
            <person name="Gerwick L."/>
        </authorList>
    </citation>
    <scope>NUCLEOTIDE SEQUENCE</scope>
    <source>
        <strain evidence="4">SIO1C4</strain>
    </source>
</reference>
<dbReference type="PIRSF" id="PIRSF000498">
    <property type="entry name" value="Riboflavin_syn_A"/>
    <property type="match status" value="1"/>
</dbReference>
<dbReference type="GO" id="GO:0009231">
    <property type="term" value="P:riboflavin biosynthetic process"/>
    <property type="evidence" value="ECO:0007669"/>
    <property type="project" value="TreeGrafter"/>
</dbReference>
<feature type="repeat" description="Lumazine-binding" evidence="2">
    <location>
        <begin position="27"/>
        <end position="123"/>
    </location>
</feature>
<evidence type="ECO:0000256" key="2">
    <source>
        <dbReference type="PROSITE-ProRule" id="PRU00524"/>
    </source>
</evidence>
<dbReference type="Pfam" id="PF00677">
    <property type="entry name" value="Lum_binding"/>
    <property type="match status" value="1"/>
</dbReference>
<dbReference type="PROSITE" id="PS51177">
    <property type="entry name" value="LUMAZINE_BIND"/>
    <property type="match status" value="2"/>
</dbReference>
<dbReference type="EMBL" id="JAAHFQ010000066">
    <property type="protein sequence ID" value="NER27040.1"/>
    <property type="molecule type" value="Genomic_DNA"/>
</dbReference>
<name>A0A6B3N631_9CYAN</name>
<feature type="repeat" description="Lumazine-binding" evidence="2">
    <location>
        <begin position="124"/>
        <end position="221"/>
    </location>
</feature>
<accession>A0A6B3N631</accession>
<dbReference type="InterPro" id="IPR026017">
    <property type="entry name" value="Lumazine-bd_dom"/>
</dbReference>
<dbReference type="InterPro" id="IPR001783">
    <property type="entry name" value="Lumazine-bd"/>
</dbReference>
<dbReference type="InterPro" id="IPR017938">
    <property type="entry name" value="Riboflavin_synthase-like_b-brl"/>
</dbReference>
<keyword evidence="1" id="KW-0677">Repeat</keyword>
<dbReference type="GO" id="GO:0004746">
    <property type="term" value="F:riboflavin synthase activity"/>
    <property type="evidence" value="ECO:0007669"/>
    <property type="project" value="TreeGrafter"/>
</dbReference>
<dbReference type="Gene3D" id="2.40.30.20">
    <property type="match status" value="2"/>
</dbReference>
<dbReference type="SUPFAM" id="SSF63380">
    <property type="entry name" value="Riboflavin synthase domain-like"/>
    <property type="match status" value="2"/>
</dbReference>
<sequence>MKERECNRGRQAKFIKWSDINLKSEIMFTGLIKETGIVSKLEQIPSGIELIINTSEKLYSEIDIKSTIAVNGRALTILEKENLGGKNKLKFYLSSWEKAKQYQQVKQVNLERAIRFGEEISGCLFYGIPCGQCKLISREESPEGIVKIKAEWNNSLLTYLDIKDQVCLDGVLLQIKDINQSLICVELYPETLQKTNLGDNIIGSMFNIEIDPIITKLSQILEKKLGNIILEKA</sequence>
<dbReference type="PANTHER" id="PTHR21098:SF0">
    <property type="entry name" value="RIBOFLAVIN SYNTHASE"/>
    <property type="match status" value="1"/>
</dbReference>
<dbReference type="InterPro" id="IPR023366">
    <property type="entry name" value="ATP_synth_asu-like_sf"/>
</dbReference>
<evidence type="ECO:0000259" key="3">
    <source>
        <dbReference type="PROSITE" id="PS51177"/>
    </source>
</evidence>
<dbReference type="PANTHER" id="PTHR21098">
    <property type="entry name" value="RIBOFLAVIN SYNTHASE ALPHA CHAIN"/>
    <property type="match status" value="1"/>
</dbReference>
<organism evidence="4">
    <name type="scientific">Symploca sp. SIO1C4</name>
    <dbReference type="NCBI Taxonomy" id="2607765"/>
    <lineage>
        <taxon>Bacteria</taxon>
        <taxon>Bacillati</taxon>
        <taxon>Cyanobacteriota</taxon>
        <taxon>Cyanophyceae</taxon>
        <taxon>Coleofasciculales</taxon>
        <taxon>Coleofasciculaceae</taxon>
        <taxon>Symploca</taxon>
    </lineage>
</organism>
<evidence type="ECO:0000256" key="1">
    <source>
        <dbReference type="ARBA" id="ARBA00022737"/>
    </source>
</evidence>
<comment type="caution">
    <text evidence="4">The sequence shown here is derived from an EMBL/GenBank/DDBJ whole genome shotgun (WGS) entry which is preliminary data.</text>
</comment>
<dbReference type="AlphaFoldDB" id="A0A6B3N631"/>
<protein>
    <submittedName>
        <fullName evidence="4">Lumazine-binding protein</fullName>
    </submittedName>
</protein>
<proteinExistence type="predicted"/>